<evidence type="ECO:0000259" key="9">
    <source>
        <dbReference type="PROSITE" id="PS50894"/>
    </source>
</evidence>
<name>A0A161PV46_BDEBC</name>
<dbReference type="InterPro" id="IPR008207">
    <property type="entry name" value="Sig_transdc_His_kin_Hpt_dom"/>
</dbReference>
<dbReference type="SUPFAM" id="SSF50341">
    <property type="entry name" value="CheW-like"/>
    <property type="match status" value="1"/>
</dbReference>
<dbReference type="InterPro" id="IPR036641">
    <property type="entry name" value="HPT_dom_sf"/>
</dbReference>
<evidence type="ECO:0000256" key="1">
    <source>
        <dbReference type="ARBA" id="ARBA00000085"/>
    </source>
</evidence>
<gene>
    <name evidence="10" type="ORF">AZI87_09515</name>
</gene>
<reference evidence="10 11" key="1">
    <citation type="submission" date="2016-03" db="EMBL/GenBank/DDBJ databases">
        <authorList>
            <person name="Ploux O."/>
        </authorList>
    </citation>
    <scope>NUCLEOTIDE SEQUENCE [LARGE SCALE GENOMIC DNA]</scope>
    <source>
        <strain evidence="10 11">EC13</strain>
    </source>
</reference>
<dbReference type="InterPro" id="IPR003594">
    <property type="entry name" value="HATPase_dom"/>
</dbReference>
<dbReference type="PROSITE" id="PS50894">
    <property type="entry name" value="HPT"/>
    <property type="match status" value="1"/>
</dbReference>
<dbReference type="SUPFAM" id="SSF55874">
    <property type="entry name" value="ATPase domain of HSP90 chaperone/DNA topoisomerase II/histidine kinase"/>
    <property type="match status" value="1"/>
</dbReference>
<dbReference type="Gene3D" id="3.30.565.10">
    <property type="entry name" value="Histidine kinase-like ATPase, C-terminal domain"/>
    <property type="match status" value="1"/>
</dbReference>
<comment type="caution">
    <text evidence="10">The sequence shown here is derived from an EMBL/GenBank/DDBJ whole genome shotgun (WGS) entry which is preliminary data.</text>
</comment>
<dbReference type="PRINTS" id="PR00344">
    <property type="entry name" value="BCTRLSENSOR"/>
</dbReference>
<dbReference type="Gene3D" id="2.30.30.40">
    <property type="entry name" value="SH3 Domains"/>
    <property type="match status" value="1"/>
</dbReference>
<dbReference type="PANTHER" id="PTHR43395:SF1">
    <property type="entry name" value="CHEMOTAXIS PROTEIN CHEA"/>
    <property type="match status" value="1"/>
</dbReference>
<dbReference type="RefSeq" id="WP_063206300.1">
    <property type="nucleotide sequence ID" value="NZ_LUKD01000001.1"/>
</dbReference>
<feature type="domain" description="CheW-like" evidence="8">
    <location>
        <begin position="437"/>
        <end position="573"/>
    </location>
</feature>
<dbReference type="Gene3D" id="1.20.120.160">
    <property type="entry name" value="HPT domain"/>
    <property type="match status" value="1"/>
</dbReference>
<feature type="domain" description="Histidine kinase" evidence="7">
    <location>
        <begin position="291"/>
        <end position="433"/>
    </location>
</feature>
<dbReference type="GO" id="GO:0006935">
    <property type="term" value="P:chemotaxis"/>
    <property type="evidence" value="ECO:0007669"/>
    <property type="project" value="InterPro"/>
</dbReference>
<evidence type="ECO:0000259" key="7">
    <source>
        <dbReference type="PROSITE" id="PS50109"/>
    </source>
</evidence>
<keyword evidence="5 10" id="KW-0418">Kinase</keyword>
<dbReference type="FunFam" id="3.30.565.10:FF:000016">
    <property type="entry name" value="Chemotaxis protein CheA, putative"/>
    <property type="match status" value="1"/>
</dbReference>
<dbReference type="PROSITE" id="PS50851">
    <property type="entry name" value="CHEW"/>
    <property type="match status" value="1"/>
</dbReference>
<dbReference type="InterPro" id="IPR002545">
    <property type="entry name" value="CheW-lke_dom"/>
</dbReference>
<evidence type="ECO:0000256" key="6">
    <source>
        <dbReference type="PROSITE-ProRule" id="PRU00110"/>
    </source>
</evidence>
<evidence type="ECO:0000256" key="4">
    <source>
        <dbReference type="ARBA" id="ARBA00022679"/>
    </source>
</evidence>
<dbReference type="InterPro" id="IPR004358">
    <property type="entry name" value="Sig_transdc_His_kin-like_C"/>
</dbReference>
<feature type="domain" description="HPt" evidence="9">
    <location>
        <begin position="21"/>
        <end position="126"/>
    </location>
</feature>
<dbReference type="InterPro" id="IPR036890">
    <property type="entry name" value="HATPase_C_sf"/>
</dbReference>
<dbReference type="EMBL" id="LUKD01000001">
    <property type="protein sequence ID" value="KYG69408.1"/>
    <property type="molecule type" value="Genomic_DNA"/>
</dbReference>
<proteinExistence type="predicted"/>
<protein>
    <recommendedName>
        <fullName evidence="2">histidine kinase</fullName>
        <ecNumber evidence="2">2.7.13.3</ecNumber>
    </recommendedName>
</protein>
<feature type="modified residue" description="Phosphohistidine" evidence="6">
    <location>
        <position position="68"/>
    </location>
</feature>
<dbReference type="AlphaFoldDB" id="A0A161PV46"/>
<evidence type="ECO:0000256" key="5">
    <source>
        <dbReference type="ARBA" id="ARBA00022777"/>
    </source>
</evidence>
<dbReference type="Pfam" id="PF01627">
    <property type="entry name" value="Hpt"/>
    <property type="match status" value="1"/>
</dbReference>
<dbReference type="CDD" id="cd00088">
    <property type="entry name" value="HPT"/>
    <property type="match status" value="1"/>
</dbReference>
<dbReference type="Pfam" id="PF02518">
    <property type="entry name" value="HATPase_c"/>
    <property type="match status" value="1"/>
</dbReference>
<dbReference type="InterPro" id="IPR051315">
    <property type="entry name" value="Bact_Chemotaxis_CheA"/>
</dbReference>
<evidence type="ECO:0000313" key="11">
    <source>
        <dbReference type="Proteomes" id="UP000075799"/>
    </source>
</evidence>
<evidence type="ECO:0000259" key="8">
    <source>
        <dbReference type="PROSITE" id="PS50851"/>
    </source>
</evidence>
<keyword evidence="4" id="KW-0808">Transferase</keyword>
<dbReference type="SMART" id="SM00073">
    <property type="entry name" value="HPT"/>
    <property type="match status" value="1"/>
</dbReference>
<dbReference type="EC" id="2.7.13.3" evidence="2"/>
<dbReference type="PROSITE" id="PS50109">
    <property type="entry name" value="HIS_KIN"/>
    <property type="match status" value="1"/>
</dbReference>
<keyword evidence="3 6" id="KW-0597">Phosphoprotein</keyword>
<dbReference type="GO" id="GO:0000155">
    <property type="term" value="F:phosphorelay sensor kinase activity"/>
    <property type="evidence" value="ECO:0007669"/>
    <property type="project" value="UniProtKB-ARBA"/>
</dbReference>
<dbReference type="SMART" id="SM00260">
    <property type="entry name" value="CheW"/>
    <property type="match status" value="1"/>
</dbReference>
<evidence type="ECO:0000256" key="3">
    <source>
        <dbReference type="ARBA" id="ARBA00022553"/>
    </source>
</evidence>
<accession>A0A161PV46</accession>
<dbReference type="OrthoDB" id="5287594at2"/>
<dbReference type="Proteomes" id="UP000075799">
    <property type="component" value="Unassembled WGS sequence"/>
</dbReference>
<dbReference type="SMART" id="SM00387">
    <property type="entry name" value="HATPase_c"/>
    <property type="match status" value="1"/>
</dbReference>
<dbReference type="InterPro" id="IPR036061">
    <property type="entry name" value="CheW-like_dom_sf"/>
</dbReference>
<sequence length="581" mass="65108">MSDENNINGNPGQDDSVVLIDFAQVEEVSRVFFEESKEILEELDAQILKLEDAPSDQDQINVLFRKVHTIKGSVGAVPGGQLLGSLAHEFEALLTRIKRENHTVTKECIDLFLKSSRIMKVLAQALRDKSELYPEELSEAIELIASYGSFDSLSEAGTAVAKTHKSRPTSQGMSADEQGVWLSLNQLNEFLRLSGELLVLKNFFQMMNQTVNFRLQPELFERRQADFSQNLNKISDQFQHQVQSVRKEKASESFKSLQLLVRQASTELNKNVQLEILGGDLMIDKGLGQDLYEALVHIARNSIDHGIEDQFERALQGKSPIGNLTLEIEEKNNTIHLSFKDDGKGLDKERILQRALKNALVSEAEVSQLSDEQIYKFIFHAGFSTKDKVTTISGRGVGMDIVFAIVEKYQGKIRIENTPGQGASFRLEIPVPQHIMVESALLCSWSDFRLAVPLTSVAHISSCQELQMTTVNHLRFCQFSGLTVPLLNYHEILNHHVSAAEDLVRGSSAVFIRVKEGVFALLVDRIEAQTDLVVKGFGNIVKEQKGFKGVSILADEKVTYIVDPEKMIQFLFQLETMQEAA</sequence>
<organism evidence="10 11">
    <name type="scientific">Bdellovibrio bacteriovorus</name>
    <dbReference type="NCBI Taxonomy" id="959"/>
    <lineage>
        <taxon>Bacteria</taxon>
        <taxon>Pseudomonadati</taxon>
        <taxon>Bdellovibrionota</taxon>
        <taxon>Bdellovibrionia</taxon>
        <taxon>Bdellovibrionales</taxon>
        <taxon>Pseudobdellovibrionaceae</taxon>
        <taxon>Bdellovibrio</taxon>
    </lineage>
</organism>
<dbReference type="InterPro" id="IPR005467">
    <property type="entry name" value="His_kinase_dom"/>
</dbReference>
<dbReference type="Pfam" id="PF01584">
    <property type="entry name" value="CheW"/>
    <property type="match status" value="1"/>
</dbReference>
<dbReference type="SUPFAM" id="SSF47226">
    <property type="entry name" value="Histidine-containing phosphotransfer domain, HPT domain"/>
    <property type="match status" value="1"/>
</dbReference>
<dbReference type="PANTHER" id="PTHR43395">
    <property type="entry name" value="SENSOR HISTIDINE KINASE CHEA"/>
    <property type="match status" value="1"/>
</dbReference>
<comment type="catalytic activity">
    <reaction evidence="1">
        <text>ATP + protein L-histidine = ADP + protein N-phospho-L-histidine.</text>
        <dbReference type="EC" id="2.7.13.3"/>
    </reaction>
</comment>
<evidence type="ECO:0000256" key="2">
    <source>
        <dbReference type="ARBA" id="ARBA00012438"/>
    </source>
</evidence>
<evidence type="ECO:0000313" key="10">
    <source>
        <dbReference type="EMBL" id="KYG69408.1"/>
    </source>
</evidence>